<keyword evidence="1" id="KW-0001">2Fe-2S</keyword>
<organism evidence="6 7">
    <name type="scientific">Nocardioides gansuensis</name>
    <dbReference type="NCBI Taxonomy" id="2138300"/>
    <lineage>
        <taxon>Bacteria</taxon>
        <taxon>Bacillati</taxon>
        <taxon>Actinomycetota</taxon>
        <taxon>Actinomycetes</taxon>
        <taxon>Propionibacteriales</taxon>
        <taxon>Nocardioidaceae</taxon>
        <taxon>Nocardioides</taxon>
    </lineage>
</organism>
<evidence type="ECO:0000313" key="6">
    <source>
        <dbReference type="EMBL" id="PVG82553.1"/>
    </source>
</evidence>
<keyword evidence="4" id="KW-0411">Iron-sulfur</keyword>
<feature type="domain" description="Iron-binding zinc finger CDGSH type" evidence="5">
    <location>
        <begin position="18"/>
        <end position="58"/>
    </location>
</feature>
<dbReference type="GO" id="GO:0051537">
    <property type="term" value="F:2 iron, 2 sulfur cluster binding"/>
    <property type="evidence" value="ECO:0007669"/>
    <property type="project" value="UniProtKB-KW"/>
</dbReference>
<dbReference type="GO" id="GO:0046872">
    <property type="term" value="F:metal ion binding"/>
    <property type="evidence" value="ECO:0007669"/>
    <property type="project" value="UniProtKB-KW"/>
</dbReference>
<evidence type="ECO:0000256" key="1">
    <source>
        <dbReference type="ARBA" id="ARBA00022714"/>
    </source>
</evidence>
<evidence type="ECO:0000259" key="5">
    <source>
        <dbReference type="SMART" id="SM00704"/>
    </source>
</evidence>
<evidence type="ECO:0000256" key="4">
    <source>
        <dbReference type="ARBA" id="ARBA00023014"/>
    </source>
</evidence>
<dbReference type="Pfam" id="PF09360">
    <property type="entry name" value="zf-CDGSH"/>
    <property type="match status" value="1"/>
</dbReference>
<keyword evidence="2" id="KW-0479">Metal-binding</keyword>
<dbReference type="Proteomes" id="UP000246018">
    <property type="component" value="Unassembled WGS sequence"/>
</dbReference>
<dbReference type="AlphaFoldDB" id="A0A2T8FA40"/>
<dbReference type="Gene3D" id="3.40.5.90">
    <property type="entry name" value="CDGSH iron-sulfur domain, mitoNEET-type"/>
    <property type="match status" value="1"/>
</dbReference>
<reference evidence="6 7" key="1">
    <citation type="submission" date="2018-04" db="EMBL/GenBank/DDBJ databases">
        <title>Genome of Nocardioides gansuensis WSJ-1.</title>
        <authorList>
            <person name="Wu S."/>
            <person name="Wang G."/>
        </authorList>
    </citation>
    <scope>NUCLEOTIDE SEQUENCE [LARGE SCALE GENOMIC DNA]</scope>
    <source>
        <strain evidence="6 7">WSJ-1</strain>
    </source>
</reference>
<name>A0A2T8FA40_9ACTN</name>
<protein>
    <submittedName>
        <fullName evidence="6">CDGSH iron-sulfur domain-containing protein</fullName>
    </submittedName>
</protein>
<dbReference type="EMBL" id="QDGZ01000005">
    <property type="protein sequence ID" value="PVG82553.1"/>
    <property type="molecule type" value="Genomic_DNA"/>
</dbReference>
<comment type="caution">
    <text evidence="6">The sequence shown here is derived from an EMBL/GenBank/DDBJ whole genome shotgun (WGS) entry which is preliminary data.</text>
</comment>
<evidence type="ECO:0000256" key="2">
    <source>
        <dbReference type="ARBA" id="ARBA00022723"/>
    </source>
</evidence>
<dbReference type="GO" id="GO:0005737">
    <property type="term" value="C:cytoplasm"/>
    <property type="evidence" value="ECO:0007669"/>
    <property type="project" value="UniProtKB-ARBA"/>
</dbReference>
<accession>A0A2T8FA40</accession>
<dbReference type="InterPro" id="IPR018967">
    <property type="entry name" value="FeS-contain_CDGSH-typ"/>
</dbReference>
<dbReference type="InterPro" id="IPR042216">
    <property type="entry name" value="MitoNEET_CISD"/>
</dbReference>
<keyword evidence="7" id="KW-1185">Reference proteome</keyword>
<evidence type="ECO:0000256" key="3">
    <source>
        <dbReference type="ARBA" id="ARBA00023004"/>
    </source>
</evidence>
<dbReference type="OrthoDB" id="9800162at2"/>
<evidence type="ECO:0000313" key="7">
    <source>
        <dbReference type="Proteomes" id="UP000246018"/>
    </source>
</evidence>
<gene>
    <name evidence="6" type="ORF">DDE18_12400</name>
</gene>
<sequence length="62" mass="6899">MRTFACPGGPLLLRGAEEVVDGDGEVHVVRRPVVAICRCDTSQRMPWCDGTHRSLPPERRPD</sequence>
<keyword evidence="3" id="KW-0408">Iron</keyword>
<proteinExistence type="predicted"/>
<dbReference type="SMART" id="SM00704">
    <property type="entry name" value="ZnF_CDGSH"/>
    <property type="match status" value="1"/>
</dbReference>